<evidence type="ECO:0000259" key="9">
    <source>
        <dbReference type="PROSITE" id="PS51194"/>
    </source>
</evidence>
<evidence type="ECO:0000256" key="7">
    <source>
        <dbReference type="RuleBase" id="RU365068"/>
    </source>
</evidence>
<keyword evidence="5 7" id="KW-0694">RNA-binding</keyword>
<evidence type="ECO:0000256" key="1">
    <source>
        <dbReference type="ARBA" id="ARBA00022741"/>
    </source>
</evidence>
<comment type="function">
    <text evidence="7">RNA helicase.</text>
</comment>
<dbReference type="Gene3D" id="3.40.50.300">
    <property type="entry name" value="P-loop containing nucleotide triphosphate hydrolases"/>
    <property type="match status" value="2"/>
</dbReference>
<evidence type="ECO:0000256" key="4">
    <source>
        <dbReference type="ARBA" id="ARBA00022840"/>
    </source>
</evidence>
<dbReference type="EMBL" id="JAWDEY010000035">
    <property type="protein sequence ID" value="KAK6587965.1"/>
    <property type="molecule type" value="Genomic_DNA"/>
</dbReference>
<dbReference type="CDD" id="cd00268">
    <property type="entry name" value="DEADc"/>
    <property type="match status" value="1"/>
</dbReference>
<dbReference type="GO" id="GO:0016787">
    <property type="term" value="F:hydrolase activity"/>
    <property type="evidence" value="ECO:0007669"/>
    <property type="project" value="UniProtKB-KW"/>
</dbReference>
<dbReference type="GO" id="GO:0003723">
    <property type="term" value="F:RNA binding"/>
    <property type="evidence" value="ECO:0007669"/>
    <property type="project" value="UniProtKB-UniRule"/>
</dbReference>
<evidence type="ECO:0000256" key="2">
    <source>
        <dbReference type="ARBA" id="ARBA00022801"/>
    </source>
</evidence>
<accession>A0AAV9XUT1</accession>
<dbReference type="SMART" id="SM00490">
    <property type="entry name" value="HELICc"/>
    <property type="match status" value="1"/>
</dbReference>
<dbReference type="PANTHER" id="PTHR24031">
    <property type="entry name" value="RNA HELICASE"/>
    <property type="match status" value="1"/>
</dbReference>
<dbReference type="PROSITE" id="PS51194">
    <property type="entry name" value="HELICASE_CTER"/>
    <property type="match status" value="1"/>
</dbReference>
<dbReference type="InterPro" id="IPR011545">
    <property type="entry name" value="DEAD/DEAH_box_helicase_dom"/>
</dbReference>
<proteinExistence type="inferred from homology"/>
<dbReference type="InterPro" id="IPR014001">
    <property type="entry name" value="Helicase_ATP-bd"/>
</dbReference>
<dbReference type="Pfam" id="PF00270">
    <property type="entry name" value="DEAD"/>
    <property type="match status" value="1"/>
</dbReference>
<dbReference type="InterPro" id="IPR000629">
    <property type="entry name" value="RNA-helicase_DEAD-box_CS"/>
</dbReference>
<dbReference type="CDD" id="cd18787">
    <property type="entry name" value="SF2_C_DEAD"/>
    <property type="match status" value="1"/>
</dbReference>
<dbReference type="GO" id="GO:0005524">
    <property type="term" value="F:ATP binding"/>
    <property type="evidence" value="ECO:0007669"/>
    <property type="project" value="UniProtKB-UniRule"/>
</dbReference>
<comment type="similarity">
    <text evidence="6">Belongs to the DEAD box helicase family.</text>
</comment>
<organism evidence="10 11">
    <name type="scientific">Cryptosporidium xiaoi</name>
    <dbReference type="NCBI Taxonomy" id="659607"/>
    <lineage>
        <taxon>Eukaryota</taxon>
        <taxon>Sar</taxon>
        <taxon>Alveolata</taxon>
        <taxon>Apicomplexa</taxon>
        <taxon>Conoidasida</taxon>
        <taxon>Coccidia</taxon>
        <taxon>Eucoccidiorida</taxon>
        <taxon>Eimeriorina</taxon>
        <taxon>Cryptosporidiidae</taxon>
        <taxon>Cryptosporidium</taxon>
    </lineage>
</organism>
<keyword evidence="2 6" id="KW-0378">Hydrolase</keyword>
<keyword evidence="3 6" id="KW-0347">Helicase</keyword>
<dbReference type="InterPro" id="IPR001650">
    <property type="entry name" value="Helicase_C-like"/>
</dbReference>
<evidence type="ECO:0000259" key="8">
    <source>
        <dbReference type="PROSITE" id="PS51192"/>
    </source>
</evidence>
<evidence type="ECO:0000256" key="3">
    <source>
        <dbReference type="ARBA" id="ARBA00022806"/>
    </source>
</evidence>
<sequence length="590" mass="67886">MSPFLVNENELTEDVKLQFDSSVRFSDFPLHYDLVDSLTFNGYIFPSPVQYHLLSQDIDENLLVQAKSGTGKTIAFTVYIINKILFKLDDNEAQTLNREEILVLFIAPTREICIQINDTVSTLTNNIKGKYSITGLCCLGGSPISEDINKFRDKSRILLTSTPGRFIQLTKTNCIKPLIPDKIKSSLICLLLDEADRLFEGCFIRQTKYILNLCIYSQLIAFSATFPQEKLQMIKTTLKNIKLKYKSTKDIELRQIQLCASLRPNKIDDNSTIKVYDKVFEMSEKNTEQEDSIFYISRIVGSPILKGVKFLLFDDILEYSMLRNYLDENDYFQWSCCINSIVKILFKVPFRQSVIFTNNSSLGYKITVALKSIGIPVMYTNGRRSQAEREKIFLALKKNVCRIVVSSDLFSRGVDIKRIDLVVNIDMPIDKETFLHRSGRTGRFGQTGIVVCIPTCKTEYDSFSYIFSQLGIQYQSFTEYCNENDKKIIRSNNYEMIEQKYISNLHSFNQSNSFKEESINKCMNTKKVNFYPQVKNLNSKINENSTSPDNLAKISFTEHILEGTSFLRIEEVDEIILNIWRKPLGGVVFE</sequence>
<dbReference type="AlphaFoldDB" id="A0AAV9XUT1"/>
<evidence type="ECO:0000313" key="11">
    <source>
        <dbReference type="Proteomes" id="UP001311799"/>
    </source>
</evidence>
<protein>
    <recommendedName>
        <fullName evidence="7">ATP-dependent RNA helicase</fullName>
        <ecNumber evidence="7">3.6.4.13</ecNumber>
    </recommendedName>
</protein>
<dbReference type="Pfam" id="PF00271">
    <property type="entry name" value="Helicase_C"/>
    <property type="match status" value="1"/>
</dbReference>
<keyword evidence="4 6" id="KW-0067">ATP-binding</keyword>
<feature type="domain" description="Helicase ATP-binding" evidence="8">
    <location>
        <begin position="53"/>
        <end position="244"/>
    </location>
</feature>
<comment type="caution">
    <text evidence="10">The sequence shown here is derived from an EMBL/GenBank/DDBJ whole genome shotgun (WGS) entry which is preliminary data.</text>
</comment>
<evidence type="ECO:0000256" key="5">
    <source>
        <dbReference type="ARBA" id="ARBA00022884"/>
    </source>
</evidence>
<name>A0AAV9XUT1_9CRYT</name>
<feature type="domain" description="Helicase C-terminal" evidence="9">
    <location>
        <begin position="340"/>
        <end position="489"/>
    </location>
</feature>
<reference evidence="10 11" key="1">
    <citation type="submission" date="2023-10" db="EMBL/GenBank/DDBJ databases">
        <title>Comparative genomics analysis reveals potential genetic determinants of host preference in Cryptosporidium xiaoi.</title>
        <authorList>
            <person name="Xiao L."/>
            <person name="Li J."/>
        </authorList>
    </citation>
    <scope>NUCLEOTIDE SEQUENCE [LARGE SCALE GENOMIC DNA]</scope>
    <source>
        <strain evidence="10 11">52996</strain>
    </source>
</reference>
<evidence type="ECO:0000313" key="10">
    <source>
        <dbReference type="EMBL" id="KAK6587965.1"/>
    </source>
</evidence>
<comment type="catalytic activity">
    <reaction evidence="7">
        <text>ATP + H2O = ADP + phosphate + H(+)</text>
        <dbReference type="Rhea" id="RHEA:13065"/>
        <dbReference type="ChEBI" id="CHEBI:15377"/>
        <dbReference type="ChEBI" id="CHEBI:15378"/>
        <dbReference type="ChEBI" id="CHEBI:30616"/>
        <dbReference type="ChEBI" id="CHEBI:43474"/>
        <dbReference type="ChEBI" id="CHEBI:456216"/>
        <dbReference type="EC" id="3.6.4.13"/>
    </reaction>
</comment>
<evidence type="ECO:0000256" key="6">
    <source>
        <dbReference type="RuleBase" id="RU000492"/>
    </source>
</evidence>
<dbReference type="EC" id="3.6.4.13" evidence="7"/>
<gene>
    <name evidence="10" type="ORF">RS030_7996</name>
</gene>
<comment type="domain">
    <text evidence="7">The Q motif is unique to and characteristic of the DEAD box family of RNA helicases and controls ATP binding and hydrolysis.</text>
</comment>
<keyword evidence="1 6" id="KW-0547">Nucleotide-binding</keyword>
<dbReference type="PROSITE" id="PS51192">
    <property type="entry name" value="HELICASE_ATP_BIND_1"/>
    <property type="match status" value="1"/>
</dbReference>
<dbReference type="SMART" id="SM00487">
    <property type="entry name" value="DEXDc"/>
    <property type="match status" value="1"/>
</dbReference>
<dbReference type="GO" id="GO:0003724">
    <property type="term" value="F:RNA helicase activity"/>
    <property type="evidence" value="ECO:0007669"/>
    <property type="project" value="UniProtKB-EC"/>
</dbReference>
<dbReference type="SUPFAM" id="SSF52540">
    <property type="entry name" value="P-loop containing nucleoside triphosphate hydrolases"/>
    <property type="match status" value="1"/>
</dbReference>
<dbReference type="InterPro" id="IPR044742">
    <property type="entry name" value="DEAD/DEAH_RhlB"/>
</dbReference>
<dbReference type="InterPro" id="IPR027417">
    <property type="entry name" value="P-loop_NTPase"/>
</dbReference>
<dbReference type="Proteomes" id="UP001311799">
    <property type="component" value="Unassembled WGS sequence"/>
</dbReference>
<dbReference type="PROSITE" id="PS00039">
    <property type="entry name" value="DEAD_ATP_HELICASE"/>
    <property type="match status" value="1"/>
</dbReference>
<keyword evidence="11" id="KW-1185">Reference proteome</keyword>